<feature type="region of interest" description="Disordered" evidence="1">
    <location>
        <begin position="572"/>
        <end position="597"/>
    </location>
</feature>
<evidence type="ECO:0000256" key="2">
    <source>
        <dbReference type="SAM" id="Phobius"/>
    </source>
</evidence>
<dbReference type="Gene3D" id="2.30.30.40">
    <property type="entry name" value="SH3 Domains"/>
    <property type="match status" value="1"/>
</dbReference>
<keyword evidence="2" id="KW-0472">Membrane</keyword>
<accession>A0A1G2L6E1</accession>
<dbReference type="InterPro" id="IPR014756">
    <property type="entry name" value="Ig_E-set"/>
</dbReference>
<sequence length="632" mass="67840">MTPIPQRTKDIISLCFVIVVFGVLISLTGLPKAAFYFFPKTAELSSAQTSSVDLVADSIWVDPVQPLDGSPVIIHFRVKNTGTRDAATFHAILNKVSFGYQKTEQPLSVSCDWVISGLKAGESFEADTSSLAYGCTDEGNVFPLAQKPGFYISLSVNDDGPSAIPESSKENNFLSKSWNVYFSADAGAFPSPPPSSQTLAADIKINNSDGVINALTTDSLKVAWTSKNFSAPDASCAFTNEPPGSQLESATSLSGSATINYSNLQTTQFIDLILTCYDGPPQTAPRAQDTITLFLFPPSPTPDYTSISAGVSTKFKIGDRVRTTSNLNARTQPAVNAEIITTVGFNSTGVILDGPVSMDGYWWWQVRYGLGATIGWSVENYLEKIPDGPTISSLTPSFGPVGTVVIARGQNFLTDNEIYILPPNLSQELFLINAPSYDGTSLSFIIPESIVPACSFKDPPCTDPDIPVLPGRYGISMGNNYGISNTLPFTVEEGPAVTESLPPAPVSPCIKTGCSYQICAPEPVATSCQWDTVYLCYQEAACEIQPSGDCGWTMTEDLQFCIDSGGMVTPEEAVRTEEGGAETGTSTPEIELQDRPMAGKINLRYESPTLLELTCTDNQEKTSSQSLMLTDQ</sequence>
<dbReference type="Proteomes" id="UP000177982">
    <property type="component" value="Unassembled WGS sequence"/>
</dbReference>
<dbReference type="AlphaFoldDB" id="A0A1G2L6E1"/>
<evidence type="ECO:0000313" key="3">
    <source>
        <dbReference type="EMBL" id="OHA06372.1"/>
    </source>
</evidence>
<evidence type="ECO:0000256" key="1">
    <source>
        <dbReference type="SAM" id="MobiDB-lite"/>
    </source>
</evidence>
<comment type="caution">
    <text evidence="3">The sequence shown here is derived from an EMBL/GenBank/DDBJ whole genome shotgun (WGS) entry which is preliminary data.</text>
</comment>
<proteinExistence type="predicted"/>
<evidence type="ECO:0008006" key="5">
    <source>
        <dbReference type="Google" id="ProtNLM"/>
    </source>
</evidence>
<keyword evidence="2" id="KW-0812">Transmembrane</keyword>
<dbReference type="Gene3D" id="2.60.40.10">
    <property type="entry name" value="Immunoglobulins"/>
    <property type="match status" value="2"/>
</dbReference>
<dbReference type="InterPro" id="IPR013783">
    <property type="entry name" value="Ig-like_fold"/>
</dbReference>
<evidence type="ECO:0000313" key="4">
    <source>
        <dbReference type="Proteomes" id="UP000177982"/>
    </source>
</evidence>
<keyword evidence="2" id="KW-1133">Transmembrane helix</keyword>
<name>A0A1G2L6E1_9BACT</name>
<reference evidence="3 4" key="1">
    <citation type="journal article" date="2016" name="Nat. Commun.">
        <title>Thousands of microbial genomes shed light on interconnected biogeochemical processes in an aquifer system.</title>
        <authorList>
            <person name="Anantharaman K."/>
            <person name="Brown C.T."/>
            <person name="Hug L.A."/>
            <person name="Sharon I."/>
            <person name="Castelle C.J."/>
            <person name="Probst A.J."/>
            <person name="Thomas B.C."/>
            <person name="Singh A."/>
            <person name="Wilkins M.J."/>
            <person name="Karaoz U."/>
            <person name="Brodie E.L."/>
            <person name="Williams K.H."/>
            <person name="Hubbard S.S."/>
            <person name="Banfield J.F."/>
        </authorList>
    </citation>
    <scope>NUCLEOTIDE SEQUENCE [LARGE SCALE GENOMIC DNA]</scope>
</reference>
<organism evidence="3 4">
    <name type="scientific">Candidatus Sungbacteria bacterium RIFCSPLOWO2_01_FULL_47_10</name>
    <dbReference type="NCBI Taxonomy" id="1802276"/>
    <lineage>
        <taxon>Bacteria</taxon>
        <taxon>Candidatus Sungiibacteriota</taxon>
    </lineage>
</organism>
<feature type="transmembrane region" description="Helical" evidence="2">
    <location>
        <begin position="12"/>
        <end position="38"/>
    </location>
</feature>
<dbReference type="SUPFAM" id="SSF81296">
    <property type="entry name" value="E set domains"/>
    <property type="match status" value="1"/>
</dbReference>
<protein>
    <recommendedName>
        <fullName evidence="5">CARDB domain-containing protein</fullName>
    </recommendedName>
</protein>
<dbReference type="EMBL" id="MHQO01000033">
    <property type="protein sequence ID" value="OHA06372.1"/>
    <property type="molecule type" value="Genomic_DNA"/>
</dbReference>
<gene>
    <name evidence="3" type="ORF">A2934_00655</name>
</gene>